<comment type="caution">
    <text evidence="2">The sequence shown here is derived from an EMBL/GenBank/DDBJ whole genome shotgun (WGS) entry which is preliminary data.</text>
</comment>
<feature type="compositionally biased region" description="Polar residues" evidence="1">
    <location>
        <begin position="62"/>
        <end position="95"/>
    </location>
</feature>
<dbReference type="EMBL" id="BJZV01000004">
    <property type="protein sequence ID" value="GEP09039.1"/>
    <property type="molecule type" value="Genomic_DNA"/>
</dbReference>
<organism evidence="2 3">
    <name type="scientific">Methylobacterium gnaphalii</name>
    <dbReference type="NCBI Taxonomy" id="1010610"/>
    <lineage>
        <taxon>Bacteria</taxon>
        <taxon>Pseudomonadati</taxon>
        <taxon>Pseudomonadota</taxon>
        <taxon>Alphaproteobacteria</taxon>
        <taxon>Hyphomicrobiales</taxon>
        <taxon>Methylobacteriaceae</taxon>
        <taxon>Methylobacterium</taxon>
    </lineage>
</organism>
<accession>A0A512JGF5</accession>
<name>A0A512JGF5_9HYPH</name>
<evidence type="ECO:0000313" key="2">
    <source>
        <dbReference type="EMBL" id="GEP09039.1"/>
    </source>
</evidence>
<dbReference type="Proteomes" id="UP000321750">
    <property type="component" value="Unassembled WGS sequence"/>
</dbReference>
<proteinExistence type="predicted"/>
<dbReference type="AlphaFoldDB" id="A0A512JGF5"/>
<evidence type="ECO:0000256" key="1">
    <source>
        <dbReference type="SAM" id="MobiDB-lite"/>
    </source>
</evidence>
<reference evidence="2 3" key="1">
    <citation type="submission" date="2019-07" db="EMBL/GenBank/DDBJ databases">
        <title>Whole genome shotgun sequence of Methylobacterium gnaphalii NBRC 107716.</title>
        <authorList>
            <person name="Hosoyama A."/>
            <person name="Uohara A."/>
            <person name="Ohji S."/>
            <person name="Ichikawa N."/>
        </authorList>
    </citation>
    <scope>NUCLEOTIDE SEQUENCE [LARGE SCALE GENOMIC DNA]</scope>
    <source>
        <strain evidence="2 3">NBRC 107716</strain>
    </source>
</reference>
<protein>
    <submittedName>
        <fullName evidence="2">Uncharacterized protein</fullName>
    </submittedName>
</protein>
<gene>
    <name evidence="2" type="ORF">MGN01_08840</name>
</gene>
<keyword evidence="3" id="KW-1185">Reference proteome</keyword>
<feature type="region of interest" description="Disordered" evidence="1">
    <location>
        <begin position="1"/>
        <end position="95"/>
    </location>
</feature>
<evidence type="ECO:0000313" key="3">
    <source>
        <dbReference type="Proteomes" id="UP000321750"/>
    </source>
</evidence>
<sequence length="95" mass="10095">MREPTLRLETLTLPPASSDPGTDAEGRGWPWRSKGFAMSTQPPPVPPANRSDKGPGSAEVASKNTSEPSPVNPDKTGQQGNSKVNTTNKGLQQDR</sequence>